<dbReference type="PANTHER" id="PTHR45914:SF12">
    <property type="entry name" value="TRANSCRIPTION FACTOR BHLH87"/>
    <property type="match status" value="1"/>
</dbReference>
<dbReference type="Pfam" id="PF00010">
    <property type="entry name" value="HLH"/>
    <property type="match status" value="1"/>
</dbReference>
<dbReference type="PANTHER" id="PTHR45914">
    <property type="entry name" value="TRANSCRIPTION FACTOR HEC3-RELATED"/>
    <property type="match status" value="1"/>
</dbReference>
<dbReference type="EMBL" id="JAQQAF010000005">
    <property type="protein sequence ID" value="KAJ8485949.1"/>
    <property type="molecule type" value="Genomic_DNA"/>
</dbReference>
<dbReference type="SMART" id="SM00353">
    <property type="entry name" value="HLH"/>
    <property type="match status" value="1"/>
</dbReference>
<comment type="caution">
    <text evidence="9">The sequence shown here is derived from an EMBL/GenBank/DDBJ whole genome shotgun (WGS) entry which is preliminary data.</text>
</comment>
<evidence type="ECO:0000313" key="9">
    <source>
        <dbReference type="EMBL" id="KAJ8485949.1"/>
    </source>
</evidence>
<dbReference type="CDD" id="cd11454">
    <property type="entry name" value="bHLH_AtIND_like"/>
    <property type="match status" value="1"/>
</dbReference>
<dbReference type="FunFam" id="4.10.280.10:FF:000053">
    <property type="entry name" value="BHLH transcription factor"/>
    <property type="match status" value="1"/>
</dbReference>
<evidence type="ECO:0000259" key="8">
    <source>
        <dbReference type="PROSITE" id="PS50888"/>
    </source>
</evidence>
<feature type="region of interest" description="Disordered" evidence="7">
    <location>
        <begin position="174"/>
        <end position="218"/>
    </location>
</feature>
<dbReference type="GO" id="GO:0003700">
    <property type="term" value="F:DNA-binding transcription factor activity"/>
    <property type="evidence" value="ECO:0007669"/>
    <property type="project" value="InterPro"/>
</dbReference>
<evidence type="ECO:0000256" key="7">
    <source>
        <dbReference type="SAM" id="MobiDB-lite"/>
    </source>
</evidence>
<evidence type="ECO:0000256" key="4">
    <source>
        <dbReference type="ARBA" id="ARBA00023125"/>
    </source>
</evidence>
<gene>
    <name evidence="9" type="ORF">OPV22_018434</name>
</gene>
<keyword evidence="3" id="KW-0805">Transcription regulation</keyword>
<proteinExistence type="inferred from homology"/>
<reference evidence="9 10" key="1">
    <citation type="submission" date="2022-12" db="EMBL/GenBank/DDBJ databases">
        <title>Chromosome-scale assembly of the Ensete ventricosum genome.</title>
        <authorList>
            <person name="Dussert Y."/>
            <person name="Stocks J."/>
            <person name="Wendawek A."/>
            <person name="Woldeyes F."/>
            <person name="Nichols R.A."/>
            <person name="Borrell J.S."/>
        </authorList>
    </citation>
    <scope>NUCLEOTIDE SEQUENCE [LARGE SCALE GENOMIC DNA]</scope>
    <source>
        <strain evidence="10">cv. Maze</strain>
        <tissue evidence="9">Seeds</tissue>
    </source>
</reference>
<keyword evidence="10" id="KW-1185">Reference proteome</keyword>
<name>A0AAV8QQH4_ENSVE</name>
<keyword evidence="4" id="KW-0238">DNA-binding</keyword>
<feature type="compositionally biased region" description="Low complexity" evidence="7">
    <location>
        <begin position="174"/>
        <end position="183"/>
    </location>
</feature>
<evidence type="ECO:0000256" key="6">
    <source>
        <dbReference type="ARBA" id="ARBA00023242"/>
    </source>
</evidence>
<keyword evidence="6" id="KW-0539">Nucleus</keyword>
<protein>
    <recommendedName>
        <fullName evidence="8">BHLH domain-containing protein</fullName>
    </recommendedName>
</protein>
<dbReference type="GO" id="GO:0046983">
    <property type="term" value="F:protein dimerization activity"/>
    <property type="evidence" value="ECO:0007669"/>
    <property type="project" value="InterPro"/>
</dbReference>
<feature type="region of interest" description="Disordered" evidence="7">
    <location>
        <begin position="246"/>
        <end position="271"/>
    </location>
</feature>
<feature type="region of interest" description="Disordered" evidence="7">
    <location>
        <begin position="379"/>
        <end position="425"/>
    </location>
</feature>
<dbReference type="Proteomes" id="UP001222027">
    <property type="component" value="Unassembled WGS sequence"/>
</dbReference>
<dbReference type="InterPro" id="IPR011598">
    <property type="entry name" value="bHLH_dom"/>
</dbReference>
<evidence type="ECO:0000256" key="3">
    <source>
        <dbReference type="ARBA" id="ARBA00023015"/>
    </source>
</evidence>
<accession>A0AAV8QQH4</accession>
<evidence type="ECO:0000256" key="2">
    <source>
        <dbReference type="ARBA" id="ARBA00005510"/>
    </source>
</evidence>
<dbReference type="AlphaFoldDB" id="A0AAV8QQH4"/>
<dbReference type="Gene3D" id="4.10.280.10">
    <property type="entry name" value="Helix-loop-helix DNA-binding domain"/>
    <property type="match status" value="1"/>
</dbReference>
<evidence type="ECO:0000256" key="1">
    <source>
        <dbReference type="ARBA" id="ARBA00004123"/>
    </source>
</evidence>
<feature type="region of interest" description="Disordered" evidence="7">
    <location>
        <begin position="115"/>
        <end position="141"/>
    </location>
</feature>
<feature type="domain" description="BHLH" evidence="8">
    <location>
        <begin position="315"/>
        <end position="364"/>
    </location>
</feature>
<organism evidence="9 10">
    <name type="scientific">Ensete ventricosum</name>
    <name type="common">Abyssinian banana</name>
    <name type="synonym">Musa ensete</name>
    <dbReference type="NCBI Taxonomy" id="4639"/>
    <lineage>
        <taxon>Eukaryota</taxon>
        <taxon>Viridiplantae</taxon>
        <taxon>Streptophyta</taxon>
        <taxon>Embryophyta</taxon>
        <taxon>Tracheophyta</taxon>
        <taxon>Spermatophyta</taxon>
        <taxon>Magnoliopsida</taxon>
        <taxon>Liliopsida</taxon>
        <taxon>Zingiberales</taxon>
        <taxon>Musaceae</taxon>
        <taxon>Ensete</taxon>
    </lineage>
</organism>
<dbReference type="InterPro" id="IPR036638">
    <property type="entry name" value="HLH_DNA-bd_sf"/>
</dbReference>
<comment type="similarity">
    <text evidence="2">Belongs to the bHLH protein family.</text>
</comment>
<dbReference type="GO" id="GO:0005634">
    <property type="term" value="C:nucleus"/>
    <property type="evidence" value="ECO:0007669"/>
    <property type="project" value="UniProtKB-SubCell"/>
</dbReference>
<keyword evidence="5" id="KW-0804">Transcription</keyword>
<feature type="compositionally biased region" description="Polar residues" evidence="7">
    <location>
        <begin position="395"/>
        <end position="410"/>
    </location>
</feature>
<dbReference type="SUPFAM" id="SSF47459">
    <property type="entry name" value="HLH, helix-loop-helix DNA-binding domain"/>
    <property type="match status" value="1"/>
</dbReference>
<dbReference type="InterPro" id="IPR045843">
    <property type="entry name" value="IND-like"/>
</dbReference>
<sequence>MDRFGWDNPAAEVSMSPSIWSNHYDDFTTSSEGHNSFNEESDLNEALILGSSLELQRILARQTSSDVDGISESMEILTPASDSINNSLNLDLLQHREAITSAADSVLMTPPALGTTTTTTTMGDAAPPPPPQSLGTSSQERQVVGDTVDAQGGAAAAFSRRANVVHGLSCSGNVSSGESENGGPNLDDVASQASSARQLESLKGRRNAKRRMDEVKSIGESNHPICSLLRSSGSAEEGGYQISFSWGAQPKKKPRSEQHSGTSSIDFVREGGYEPDTEAIAQVKEMMYRAAALRPVSLGVEETAVEKPKRKNVRISSDPQTVAARHRRERISERLRVLQRLVPGGSRMDTASMLDEAANYLKFLKSQVRDLETLGNRFPPVVNSGTTPPFPLPLNQASSTENPQRMQQEAWQPRPSIRPLQCIKE</sequence>
<feature type="compositionally biased region" description="Low complexity" evidence="7">
    <location>
        <begin position="115"/>
        <end position="125"/>
    </location>
</feature>
<comment type="subcellular location">
    <subcellularLocation>
        <location evidence="1">Nucleus</location>
    </subcellularLocation>
</comment>
<dbReference type="PROSITE" id="PS50888">
    <property type="entry name" value="BHLH"/>
    <property type="match status" value="1"/>
</dbReference>
<dbReference type="GO" id="GO:0003677">
    <property type="term" value="F:DNA binding"/>
    <property type="evidence" value="ECO:0007669"/>
    <property type="project" value="UniProtKB-KW"/>
</dbReference>
<evidence type="ECO:0000313" key="10">
    <source>
        <dbReference type="Proteomes" id="UP001222027"/>
    </source>
</evidence>
<evidence type="ECO:0000256" key="5">
    <source>
        <dbReference type="ARBA" id="ARBA00023163"/>
    </source>
</evidence>